<sequence length="123" mass="12990">MKAPSTSILALALGAPLVLAVSPSLKLLSLGLTAQAAFAAPAPVIDDAAAGLAPRQNTAIYCEARTQYCVDQHGAHCVFGEVRSNSTWCDQHCYCTSVYTCGNTGCKRNAEPVNLFEGEEEKK</sequence>
<dbReference type="Proteomes" id="UP001174936">
    <property type="component" value="Unassembled WGS sequence"/>
</dbReference>
<reference evidence="2" key="1">
    <citation type="submission" date="2023-06" db="EMBL/GenBank/DDBJ databases">
        <title>Genome-scale phylogeny and comparative genomics of the fungal order Sordariales.</title>
        <authorList>
            <consortium name="Lawrence Berkeley National Laboratory"/>
            <person name="Hensen N."/>
            <person name="Bonometti L."/>
            <person name="Westerberg I."/>
            <person name="Brannstrom I.O."/>
            <person name="Guillou S."/>
            <person name="Cros-Aarteil S."/>
            <person name="Calhoun S."/>
            <person name="Haridas S."/>
            <person name="Kuo A."/>
            <person name="Mondo S."/>
            <person name="Pangilinan J."/>
            <person name="Riley R."/>
            <person name="Labutti K."/>
            <person name="Andreopoulos B."/>
            <person name="Lipzen A."/>
            <person name="Chen C."/>
            <person name="Yanf M."/>
            <person name="Daum C."/>
            <person name="Ng V."/>
            <person name="Clum A."/>
            <person name="Steindorff A."/>
            <person name="Ohm R."/>
            <person name="Martin F."/>
            <person name="Silar P."/>
            <person name="Natvig D."/>
            <person name="Lalanne C."/>
            <person name="Gautier V."/>
            <person name="Ament-Velasquez S.L."/>
            <person name="Kruys A."/>
            <person name="Hutchinson M.I."/>
            <person name="Powell A.J."/>
            <person name="Barry K."/>
            <person name="Miller A.N."/>
            <person name="Grigoriev I.V."/>
            <person name="Debuchy R."/>
            <person name="Gladieux P."/>
            <person name="Thoren M.H."/>
            <person name="Johannesson H."/>
        </authorList>
    </citation>
    <scope>NUCLEOTIDE SEQUENCE</scope>
    <source>
        <strain evidence="2">SMH2532-1</strain>
    </source>
</reference>
<accession>A0AA40CJV9</accession>
<dbReference type="AlphaFoldDB" id="A0AA40CJV9"/>
<feature type="signal peptide" evidence="1">
    <location>
        <begin position="1"/>
        <end position="20"/>
    </location>
</feature>
<keyword evidence="3" id="KW-1185">Reference proteome</keyword>
<keyword evidence="1" id="KW-0732">Signal</keyword>
<comment type="caution">
    <text evidence="2">The sequence shown here is derived from an EMBL/GenBank/DDBJ whole genome shotgun (WGS) entry which is preliminary data.</text>
</comment>
<gene>
    <name evidence="2" type="ORF">B0T16DRAFT_497806</name>
</gene>
<evidence type="ECO:0000313" key="3">
    <source>
        <dbReference type="Proteomes" id="UP001174936"/>
    </source>
</evidence>
<proteinExistence type="predicted"/>
<evidence type="ECO:0000313" key="2">
    <source>
        <dbReference type="EMBL" id="KAK0639814.1"/>
    </source>
</evidence>
<organism evidence="2 3">
    <name type="scientific">Cercophora newfieldiana</name>
    <dbReference type="NCBI Taxonomy" id="92897"/>
    <lineage>
        <taxon>Eukaryota</taxon>
        <taxon>Fungi</taxon>
        <taxon>Dikarya</taxon>
        <taxon>Ascomycota</taxon>
        <taxon>Pezizomycotina</taxon>
        <taxon>Sordariomycetes</taxon>
        <taxon>Sordariomycetidae</taxon>
        <taxon>Sordariales</taxon>
        <taxon>Lasiosphaeriaceae</taxon>
        <taxon>Cercophora</taxon>
    </lineage>
</organism>
<name>A0AA40CJV9_9PEZI</name>
<dbReference type="EMBL" id="JAULSV010000007">
    <property type="protein sequence ID" value="KAK0639814.1"/>
    <property type="molecule type" value="Genomic_DNA"/>
</dbReference>
<feature type="chain" id="PRO_5041457017" evidence="1">
    <location>
        <begin position="21"/>
        <end position="123"/>
    </location>
</feature>
<evidence type="ECO:0000256" key="1">
    <source>
        <dbReference type="SAM" id="SignalP"/>
    </source>
</evidence>
<protein>
    <submittedName>
        <fullName evidence="2">Uncharacterized protein</fullName>
    </submittedName>
</protein>